<gene>
    <name evidence="1" type="ORF">T265_01873</name>
</gene>
<dbReference type="RefSeq" id="XP_009164263.1">
    <property type="nucleotide sequence ID" value="XM_009165999.1"/>
</dbReference>
<organism evidence="1 2">
    <name type="scientific">Opisthorchis viverrini</name>
    <name type="common">Southeast Asian liver fluke</name>
    <dbReference type="NCBI Taxonomy" id="6198"/>
    <lineage>
        <taxon>Eukaryota</taxon>
        <taxon>Metazoa</taxon>
        <taxon>Spiralia</taxon>
        <taxon>Lophotrochozoa</taxon>
        <taxon>Platyhelminthes</taxon>
        <taxon>Trematoda</taxon>
        <taxon>Digenea</taxon>
        <taxon>Opisthorchiida</taxon>
        <taxon>Opisthorchiata</taxon>
        <taxon>Opisthorchiidae</taxon>
        <taxon>Opisthorchis</taxon>
    </lineage>
</organism>
<evidence type="ECO:0000313" key="1">
    <source>
        <dbReference type="EMBL" id="KER31938.1"/>
    </source>
</evidence>
<evidence type="ECO:0000313" key="2">
    <source>
        <dbReference type="Proteomes" id="UP000054324"/>
    </source>
</evidence>
<name>A0A074ZWV0_OPIVI</name>
<dbReference type="GeneID" id="20316061"/>
<accession>A0A074ZWV0</accession>
<dbReference type="Proteomes" id="UP000054324">
    <property type="component" value="Unassembled WGS sequence"/>
</dbReference>
<dbReference type="CTD" id="20316061"/>
<dbReference type="EMBL" id="KL596639">
    <property type="protein sequence ID" value="KER31938.1"/>
    <property type="molecule type" value="Genomic_DNA"/>
</dbReference>
<keyword evidence="2" id="KW-1185">Reference proteome</keyword>
<proteinExistence type="predicted"/>
<dbReference type="KEGG" id="ovi:T265_01873"/>
<protein>
    <submittedName>
        <fullName evidence="1">Uncharacterized protein</fullName>
    </submittedName>
</protein>
<reference evidence="1 2" key="1">
    <citation type="submission" date="2013-11" db="EMBL/GenBank/DDBJ databases">
        <title>Opisthorchis viverrini - life in the bile duct.</title>
        <authorList>
            <person name="Young N.D."/>
            <person name="Nagarajan N."/>
            <person name="Lin S.J."/>
            <person name="Korhonen P.K."/>
            <person name="Jex A.R."/>
            <person name="Hall R.S."/>
            <person name="Safavi-Hemami H."/>
            <person name="Kaewkong W."/>
            <person name="Bertrand D."/>
            <person name="Gao S."/>
            <person name="Seet Q."/>
            <person name="Wongkham S."/>
            <person name="Teh B.T."/>
            <person name="Wongkham C."/>
            <person name="Intapan P.M."/>
            <person name="Maleewong W."/>
            <person name="Yang X."/>
            <person name="Hu M."/>
            <person name="Wang Z."/>
            <person name="Hofmann A."/>
            <person name="Sternberg P.W."/>
            <person name="Tan P."/>
            <person name="Wang J."/>
            <person name="Gasser R.B."/>
        </authorList>
    </citation>
    <scope>NUCLEOTIDE SEQUENCE [LARGE SCALE GENOMIC DNA]</scope>
</reference>
<sequence length="74" mass="8555">MRRSRRSRAGGKGTDIHDKTSHVLRKKNIHVDGRVLVSIDGHVFRVWEECGHGLVFVFSMLYDPVFPRTKKHVT</sequence>
<dbReference type="AlphaFoldDB" id="A0A074ZWV0"/>